<dbReference type="EMBL" id="CP019288">
    <property type="protein sequence ID" value="QHI34822.1"/>
    <property type="molecule type" value="Genomic_DNA"/>
</dbReference>
<proteinExistence type="predicted"/>
<protein>
    <recommendedName>
        <fullName evidence="3">Lipoprotein</fullName>
    </recommendedName>
</protein>
<evidence type="ECO:0008006" key="3">
    <source>
        <dbReference type="Google" id="ProtNLM"/>
    </source>
</evidence>
<dbReference type="RefSeq" id="WP_160127610.1">
    <property type="nucleotide sequence ID" value="NZ_CP019288.1"/>
</dbReference>
<keyword evidence="2" id="KW-1185">Reference proteome</keyword>
<dbReference type="OrthoDB" id="1450631at2"/>
<dbReference type="KEGG" id="kan:IMCC3317_01660"/>
<reference evidence="1 2" key="1">
    <citation type="journal article" date="2013" name="Int. J. Syst. Evol. Microbiol.">
        <title>Kordia antarctica sp. nov., isolated from Antarctic seawater.</title>
        <authorList>
            <person name="Baek K."/>
            <person name="Choi A."/>
            <person name="Kang I."/>
            <person name="Lee K."/>
            <person name="Cho J.C."/>
        </authorList>
    </citation>
    <scope>NUCLEOTIDE SEQUENCE [LARGE SCALE GENOMIC DNA]</scope>
    <source>
        <strain evidence="1 2">IMCC3317</strain>
    </source>
</reference>
<accession>A0A7L4ZDA5</accession>
<gene>
    <name evidence="1" type="ORF">IMCC3317_01660</name>
</gene>
<dbReference type="PROSITE" id="PS51257">
    <property type="entry name" value="PROKAR_LIPOPROTEIN"/>
    <property type="match status" value="1"/>
</dbReference>
<dbReference type="AlphaFoldDB" id="A0A7L4ZDA5"/>
<name>A0A7L4ZDA5_9FLAO</name>
<sequence length="98" mass="11793">MKHTKIFTFIFFSIILISCKNYYNDTLAWANNIESGTTIENVQKLQPDYIEIDWEDPRTFENEKWYFITKIKGNYDVLGMSNYLVFIDDKYQGREARK</sequence>
<evidence type="ECO:0000313" key="1">
    <source>
        <dbReference type="EMBL" id="QHI34822.1"/>
    </source>
</evidence>
<organism evidence="1 2">
    <name type="scientific">Kordia antarctica</name>
    <dbReference type="NCBI Taxonomy" id="1218801"/>
    <lineage>
        <taxon>Bacteria</taxon>
        <taxon>Pseudomonadati</taxon>
        <taxon>Bacteroidota</taxon>
        <taxon>Flavobacteriia</taxon>
        <taxon>Flavobacteriales</taxon>
        <taxon>Flavobacteriaceae</taxon>
        <taxon>Kordia</taxon>
    </lineage>
</organism>
<evidence type="ECO:0000313" key="2">
    <source>
        <dbReference type="Proteomes" id="UP000464657"/>
    </source>
</evidence>
<dbReference type="Proteomes" id="UP000464657">
    <property type="component" value="Chromosome"/>
</dbReference>